<dbReference type="GO" id="GO:0016787">
    <property type="term" value="F:hydrolase activity"/>
    <property type="evidence" value="ECO:0007669"/>
    <property type="project" value="UniProtKB-KW"/>
</dbReference>
<dbReference type="PANTHER" id="PTHR37017:SF11">
    <property type="entry name" value="ESTERASE_LIPASE_THIOESTERASE DOMAIN-CONTAINING PROTEIN"/>
    <property type="match status" value="1"/>
</dbReference>
<gene>
    <name evidence="2" type="ORF">SAMN04489747_2079</name>
</gene>
<dbReference type="Gene3D" id="3.40.50.1820">
    <property type="entry name" value="alpha/beta hydrolase"/>
    <property type="match status" value="1"/>
</dbReference>
<evidence type="ECO:0000259" key="1">
    <source>
        <dbReference type="Pfam" id="PF12697"/>
    </source>
</evidence>
<keyword evidence="3" id="KW-1185">Reference proteome</keyword>
<accession>A0A1G6YRG9</accession>
<dbReference type="AlphaFoldDB" id="A0A1G6YRG9"/>
<protein>
    <submittedName>
        <fullName evidence="2">Alpha/beta hydrolase family protein</fullName>
    </submittedName>
</protein>
<dbReference type="Pfam" id="PF12697">
    <property type="entry name" value="Abhydrolase_6"/>
    <property type="match status" value="1"/>
</dbReference>
<name>A0A1G6YRG9_9ACTN</name>
<evidence type="ECO:0000313" key="2">
    <source>
        <dbReference type="EMBL" id="SDD92958.1"/>
    </source>
</evidence>
<dbReference type="STRING" id="675864.SAMN04489747_2079"/>
<keyword evidence="2" id="KW-0378">Hydrolase</keyword>
<proteinExistence type="predicted"/>
<sequence length="213" mass="22302">MHGLYHQPAHLLPLIDALAGHGAVVHAPRLHRGSLAADTSAVQRVVDRCRTKPIIVGHSYGGAVASGVRGAAALIFMAAFVPDVGESCADLGGPDAPVNAWVRPHPAGGTYIPAGVAPDLFYADCSTDATTRAVDLLVPQAPGHGRGTVRAASWRQTTSHYIVCSRDRALSPERQQRLAGRCTSQETIEASHSPYISQPAGIAATIITRGVVR</sequence>
<dbReference type="EMBL" id="LT629688">
    <property type="protein sequence ID" value="SDD92958.1"/>
    <property type="molecule type" value="Genomic_DNA"/>
</dbReference>
<dbReference type="PANTHER" id="PTHR37017">
    <property type="entry name" value="AB HYDROLASE-1 DOMAIN-CONTAINING PROTEIN-RELATED"/>
    <property type="match status" value="1"/>
</dbReference>
<dbReference type="InterPro" id="IPR029058">
    <property type="entry name" value="AB_hydrolase_fold"/>
</dbReference>
<dbReference type="Proteomes" id="UP000198546">
    <property type="component" value="Chromosome i"/>
</dbReference>
<evidence type="ECO:0000313" key="3">
    <source>
        <dbReference type="Proteomes" id="UP000198546"/>
    </source>
</evidence>
<dbReference type="InterPro" id="IPR000073">
    <property type="entry name" value="AB_hydrolase_1"/>
</dbReference>
<reference evidence="2 3" key="1">
    <citation type="submission" date="2016-10" db="EMBL/GenBank/DDBJ databases">
        <authorList>
            <person name="de Groot N.N."/>
        </authorList>
    </citation>
    <scope>NUCLEOTIDE SEQUENCE [LARGE SCALE GENOMIC DNA]</scope>
    <source>
        <strain evidence="2 3">MON 2.2</strain>
    </source>
</reference>
<feature type="domain" description="AB hydrolase-1" evidence="1">
    <location>
        <begin position="2"/>
        <end position="204"/>
    </location>
</feature>
<dbReference type="InterPro" id="IPR052897">
    <property type="entry name" value="Sec-Metab_Biosynth_Hydrolase"/>
</dbReference>
<organism evidence="2 3">
    <name type="scientific">Auraticoccus monumenti</name>
    <dbReference type="NCBI Taxonomy" id="675864"/>
    <lineage>
        <taxon>Bacteria</taxon>
        <taxon>Bacillati</taxon>
        <taxon>Actinomycetota</taxon>
        <taxon>Actinomycetes</taxon>
        <taxon>Propionibacteriales</taxon>
        <taxon>Propionibacteriaceae</taxon>
        <taxon>Auraticoccus</taxon>
    </lineage>
</organism>
<dbReference type="SUPFAM" id="SSF53474">
    <property type="entry name" value="alpha/beta-Hydrolases"/>
    <property type="match status" value="1"/>
</dbReference>